<dbReference type="PROSITE" id="PS00216">
    <property type="entry name" value="SUGAR_TRANSPORT_1"/>
    <property type="match status" value="1"/>
</dbReference>
<dbReference type="CDD" id="cd17489">
    <property type="entry name" value="MFS_YfcJ_like"/>
    <property type="match status" value="1"/>
</dbReference>
<feature type="transmembrane region" description="Helical" evidence="6">
    <location>
        <begin position="48"/>
        <end position="66"/>
    </location>
</feature>
<keyword evidence="2" id="KW-0813">Transport</keyword>
<feature type="transmembrane region" description="Helical" evidence="6">
    <location>
        <begin position="274"/>
        <end position="290"/>
    </location>
</feature>
<keyword evidence="5 6" id="KW-0472">Membrane</keyword>
<evidence type="ECO:0000259" key="7">
    <source>
        <dbReference type="PROSITE" id="PS50850"/>
    </source>
</evidence>
<feature type="transmembrane region" description="Helical" evidence="6">
    <location>
        <begin position="78"/>
        <end position="96"/>
    </location>
</feature>
<dbReference type="Gene3D" id="1.20.1250.20">
    <property type="entry name" value="MFS general substrate transporter like domains"/>
    <property type="match status" value="1"/>
</dbReference>
<feature type="transmembrane region" description="Helical" evidence="6">
    <location>
        <begin position="296"/>
        <end position="313"/>
    </location>
</feature>
<dbReference type="Pfam" id="PF07690">
    <property type="entry name" value="MFS_1"/>
    <property type="match status" value="1"/>
</dbReference>
<feature type="transmembrane region" description="Helical" evidence="6">
    <location>
        <begin position="139"/>
        <end position="158"/>
    </location>
</feature>
<feature type="transmembrane region" description="Helical" evidence="6">
    <location>
        <begin position="244"/>
        <end position="262"/>
    </location>
</feature>
<dbReference type="Proteomes" id="UP001238973">
    <property type="component" value="Unassembled WGS sequence"/>
</dbReference>
<reference evidence="8" key="1">
    <citation type="submission" date="2023-06" db="EMBL/GenBank/DDBJ databases">
        <title>Comparative genomics of Bacillaceae isolates and their secondary metabolite potential.</title>
        <authorList>
            <person name="Song L."/>
            <person name="Nielsen L.J."/>
            <person name="Mohite O."/>
            <person name="Xu X."/>
            <person name="Weber T."/>
            <person name="Kovacs A.T."/>
        </authorList>
    </citation>
    <scope>NUCLEOTIDE SEQUENCE</scope>
    <source>
        <strain evidence="8">G1S1</strain>
    </source>
</reference>
<dbReference type="InterPro" id="IPR052714">
    <property type="entry name" value="MFS_Exporter"/>
</dbReference>
<protein>
    <submittedName>
        <fullName evidence="8">MFS transporter</fullName>
    </submittedName>
</protein>
<sequence>MNHKPKLWTKDFLIVSSANFFLFLTFYVLMVTLTIYTMDNFHASQAQAGLASSIFVLGAVLVRPIAGKKIDKIGRRKMLLGSLVLFLIASIGYFLVNSLSLLLIDRLIHGFAFGLATTATGTIAADIIPNERRGEGTGYFAMSTNLAMAFGPFIGLLITQHFSYSIIFYAASLFAAFSLVASLFMNVPEGDKGGASPQKGFKISDYFEKRALPISIFIGFAGFTYSSILSYLTSFAKEMDLMDAASFFFVVFAVFLLASRPFTGRMFDVKGENAVIYPSLLLFAVGMVILSQSHHGITLLIAGAFIGVGYGTFQSSSQAISIKEAPSNRMGLATSTFFTMYDFGIGVGPFLLGFLIPFTGFKGLFIGMSVFAFVLIGIYYLAHGKKASARVKMQHEERLSA</sequence>
<proteinExistence type="predicted"/>
<feature type="transmembrane region" description="Helical" evidence="6">
    <location>
        <begin position="164"/>
        <end position="184"/>
    </location>
</feature>
<name>A0AAJ1VFX4_9BACI</name>
<feature type="domain" description="Major facilitator superfamily (MFS) profile" evidence="7">
    <location>
        <begin position="11"/>
        <end position="387"/>
    </location>
</feature>
<feature type="transmembrane region" description="Helical" evidence="6">
    <location>
        <begin position="108"/>
        <end position="127"/>
    </location>
</feature>
<evidence type="ECO:0000313" key="8">
    <source>
        <dbReference type="EMBL" id="MDM5287188.1"/>
    </source>
</evidence>
<dbReference type="PROSITE" id="PS50850">
    <property type="entry name" value="MFS"/>
    <property type="match status" value="1"/>
</dbReference>
<dbReference type="SUPFAM" id="SSF103473">
    <property type="entry name" value="MFS general substrate transporter"/>
    <property type="match status" value="1"/>
</dbReference>
<feature type="transmembrane region" description="Helical" evidence="6">
    <location>
        <begin position="12"/>
        <end position="36"/>
    </location>
</feature>
<evidence type="ECO:0000256" key="3">
    <source>
        <dbReference type="ARBA" id="ARBA00022692"/>
    </source>
</evidence>
<dbReference type="InterPro" id="IPR020846">
    <property type="entry name" value="MFS_dom"/>
</dbReference>
<accession>A0AAJ1VFX4</accession>
<dbReference type="InterPro" id="IPR005829">
    <property type="entry name" value="Sugar_transporter_CS"/>
</dbReference>
<comment type="caution">
    <text evidence="8">The sequence shown here is derived from an EMBL/GenBank/DDBJ whole genome shotgun (WGS) entry which is preliminary data.</text>
</comment>
<keyword evidence="4 6" id="KW-1133">Transmembrane helix</keyword>
<dbReference type="InterPro" id="IPR011701">
    <property type="entry name" value="MFS"/>
</dbReference>
<evidence type="ECO:0000256" key="4">
    <source>
        <dbReference type="ARBA" id="ARBA00022989"/>
    </source>
</evidence>
<comment type="subcellular location">
    <subcellularLocation>
        <location evidence="1">Cell membrane</location>
        <topology evidence="1">Multi-pass membrane protein</topology>
    </subcellularLocation>
</comment>
<dbReference type="EMBL" id="JAUCFI010000003">
    <property type="protein sequence ID" value="MDM5287188.1"/>
    <property type="molecule type" value="Genomic_DNA"/>
</dbReference>
<evidence type="ECO:0000313" key="9">
    <source>
        <dbReference type="Proteomes" id="UP001238973"/>
    </source>
</evidence>
<evidence type="ECO:0000256" key="1">
    <source>
        <dbReference type="ARBA" id="ARBA00004651"/>
    </source>
</evidence>
<dbReference type="RefSeq" id="WP_063595686.1">
    <property type="nucleotide sequence ID" value="NZ_CP085395.1"/>
</dbReference>
<dbReference type="GO" id="GO:0005886">
    <property type="term" value="C:plasma membrane"/>
    <property type="evidence" value="ECO:0007669"/>
    <property type="project" value="UniProtKB-SubCell"/>
</dbReference>
<gene>
    <name evidence="8" type="ORF">QUF85_28400</name>
</gene>
<dbReference type="GO" id="GO:0022857">
    <property type="term" value="F:transmembrane transporter activity"/>
    <property type="evidence" value="ECO:0007669"/>
    <property type="project" value="InterPro"/>
</dbReference>
<dbReference type="AlphaFoldDB" id="A0AAJ1VFX4"/>
<feature type="transmembrane region" description="Helical" evidence="6">
    <location>
        <begin position="211"/>
        <end position="232"/>
    </location>
</feature>
<organism evidence="8 9">
    <name type="scientific">Peribacillus frigoritolerans</name>
    <dbReference type="NCBI Taxonomy" id="450367"/>
    <lineage>
        <taxon>Bacteria</taxon>
        <taxon>Bacillati</taxon>
        <taxon>Bacillota</taxon>
        <taxon>Bacilli</taxon>
        <taxon>Bacillales</taxon>
        <taxon>Bacillaceae</taxon>
        <taxon>Peribacillus</taxon>
    </lineage>
</organism>
<evidence type="ECO:0000256" key="6">
    <source>
        <dbReference type="SAM" id="Phobius"/>
    </source>
</evidence>
<feature type="transmembrane region" description="Helical" evidence="6">
    <location>
        <begin position="334"/>
        <end position="358"/>
    </location>
</feature>
<keyword evidence="3 6" id="KW-0812">Transmembrane</keyword>
<evidence type="ECO:0000256" key="5">
    <source>
        <dbReference type="ARBA" id="ARBA00023136"/>
    </source>
</evidence>
<dbReference type="PANTHER" id="PTHR23531:SF2">
    <property type="entry name" value="PERMEASE"/>
    <property type="match status" value="1"/>
</dbReference>
<feature type="transmembrane region" description="Helical" evidence="6">
    <location>
        <begin position="364"/>
        <end position="382"/>
    </location>
</feature>
<dbReference type="InterPro" id="IPR036259">
    <property type="entry name" value="MFS_trans_sf"/>
</dbReference>
<dbReference type="PANTHER" id="PTHR23531">
    <property type="entry name" value="QUINOLENE RESISTANCE PROTEIN NORA"/>
    <property type="match status" value="1"/>
</dbReference>
<evidence type="ECO:0000256" key="2">
    <source>
        <dbReference type="ARBA" id="ARBA00022448"/>
    </source>
</evidence>